<feature type="transmembrane region" description="Helical" evidence="1">
    <location>
        <begin position="28"/>
        <end position="49"/>
    </location>
</feature>
<evidence type="ECO:0000313" key="2">
    <source>
        <dbReference type="EMBL" id="MBE2997191.1"/>
    </source>
</evidence>
<proteinExistence type="predicted"/>
<keyword evidence="1" id="KW-0812">Transmembrane</keyword>
<accession>A0ABR9P019</accession>
<keyword evidence="1" id="KW-1133">Transmembrane helix</keyword>
<keyword evidence="3" id="KW-1185">Reference proteome</keyword>
<evidence type="ECO:0000313" key="3">
    <source>
        <dbReference type="Proteomes" id="UP000806528"/>
    </source>
</evidence>
<evidence type="ECO:0000256" key="1">
    <source>
        <dbReference type="SAM" id="Phobius"/>
    </source>
</evidence>
<keyword evidence="1" id="KW-0472">Membrane</keyword>
<protein>
    <submittedName>
        <fullName evidence="2">Uncharacterized protein</fullName>
    </submittedName>
</protein>
<dbReference type="EMBL" id="JADBGI010000001">
    <property type="protein sequence ID" value="MBE2997191.1"/>
    <property type="molecule type" value="Genomic_DNA"/>
</dbReference>
<sequence length="59" mass="6142">MGAGLLAAGIVGVHWTRASPVRLFWLILAAWTVAASAIAAMTGLAWLVLDTPSGNRPKN</sequence>
<name>A0ABR9P019_9ACTN</name>
<comment type="caution">
    <text evidence="2">The sequence shown here is derived from an EMBL/GenBank/DDBJ whole genome shotgun (WGS) entry which is preliminary data.</text>
</comment>
<dbReference type="Proteomes" id="UP000806528">
    <property type="component" value="Unassembled WGS sequence"/>
</dbReference>
<organism evidence="2 3">
    <name type="scientific">Nocardiopsis coralli</name>
    <dbReference type="NCBI Taxonomy" id="2772213"/>
    <lineage>
        <taxon>Bacteria</taxon>
        <taxon>Bacillati</taxon>
        <taxon>Actinomycetota</taxon>
        <taxon>Actinomycetes</taxon>
        <taxon>Streptosporangiales</taxon>
        <taxon>Nocardiopsidaceae</taxon>
        <taxon>Nocardiopsis</taxon>
    </lineage>
</organism>
<reference evidence="2 3" key="1">
    <citation type="submission" date="2020-09" db="EMBL/GenBank/DDBJ databases">
        <title>Diversity and distribution of actinomycetes associated with coral in the coast of Hainan.</title>
        <authorList>
            <person name="Li F."/>
        </authorList>
    </citation>
    <scope>NUCLEOTIDE SEQUENCE [LARGE SCALE GENOMIC DNA]</scope>
    <source>
        <strain evidence="2 3">HNM0947</strain>
    </source>
</reference>
<gene>
    <name evidence="2" type="ORF">IDM40_00530</name>
</gene>
<dbReference type="RefSeq" id="WP_193119853.1">
    <property type="nucleotide sequence ID" value="NZ_JADBGI010000001.1"/>
</dbReference>